<name>A0A6J6XAK2_9ZZZZ</name>
<organism evidence="2">
    <name type="scientific">freshwater metagenome</name>
    <dbReference type="NCBI Taxonomy" id="449393"/>
    <lineage>
        <taxon>unclassified sequences</taxon>
        <taxon>metagenomes</taxon>
        <taxon>ecological metagenomes</taxon>
    </lineage>
</organism>
<dbReference type="AlphaFoldDB" id="A0A6J6XAK2"/>
<evidence type="ECO:0000313" key="2">
    <source>
        <dbReference type="EMBL" id="CAB4791057.1"/>
    </source>
</evidence>
<accession>A0A6J6XAK2</accession>
<keyword evidence="1" id="KW-0472">Membrane</keyword>
<sequence>MLYDILFLAHIISALAIIVILVSMKLTAVALVRQQGEKVRLPHGTNWAARLLHLLPLTGFATAWASYSQREPISLDQPWIAVGIVTYLLAAALLEMIVLPAEQELVADGTVVATAKKMSGALDGVMSMIVIATIAMLFQFGSN</sequence>
<evidence type="ECO:0000256" key="1">
    <source>
        <dbReference type="SAM" id="Phobius"/>
    </source>
</evidence>
<feature type="transmembrane region" description="Helical" evidence="1">
    <location>
        <begin position="47"/>
        <end position="67"/>
    </location>
</feature>
<keyword evidence="1" id="KW-0812">Transmembrane</keyword>
<gene>
    <name evidence="2" type="ORF">UFOPK2958_01202</name>
</gene>
<feature type="transmembrane region" description="Helical" evidence="1">
    <location>
        <begin position="6"/>
        <end position="26"/>
    </location>
</feature>
<proteinExistence type="predicted"/>
<feature type="transmembrane region" description="Helical" evidence="1">
    <location>
        <begin position="79"/>
        <end position="99"/>
    </location>
</feature>
<keyword evidence="1" id="KW-1133">Transmembrane helix</keyword>
<reference evidence="2" key="1">
    <citation type="submission" date="2020-05" db="EMBL/GenBank/DDBJ databases">
        <authorList>
            <person name="Chiriac C."/>
            <person name="Salcher M."/>
            <person name="Ghai R."/>
            <person name="Kavagutti S V."/>
        </authorList>
    </citation>
    <scope>NUCLEOTIDE SEQUENCE</scope>
</reference>
<protein>
    <submittedName>
        <fullName evidence="2">Unannotated protein</fullName>
    </submittedName>
</protein>
<feature type="transmembrane region" description="Helical" evidence="1">
    <location>
        <begin position="120"/>
        <end position="140"/>
    </location>
</feature>
<dbReference type="EMBL" id="CAFAAB010000157">
    <property type="protein sequence ID" value="CAB4791057.1"/>
    <property type="molecule type" value="Genomic_DNA"/>
</dbReference>